<dbReference type="OrthoDB" id="5105328at2759"/>
<gene>
    <name evidence="3" type="ORF">FGADI_4391</name>
</gene>
<feature type="compositionally biased region" description="Low complexity" evidence="1">
    <location>
        <begin position="190"/>
        <end position="268"/>
    </location>
</feature>
<evidence type="ECO:0000256" key="1">
    <source>
        <dbReference type="SAM" id="MobiDB-lite"/>
    </source>
</evidence>
<comment type="caution">
    <text evidence="3">The sequence shown here is derived from an EMBL/GenBank/DDBJ whole genome shotgun (WGS) entry which is preliminary data.</text>
</comment>
<organism evidence="3 4">
    <name type="scientific">Fusarium gaditjirri</name>
    <dbReference type="NCBI Taxonomy" id="282569"/>
    <lineage>
        <taxon>Eukaryota</taxon>
        <taxon>Fungi</taxon>
        <taxon>Dikarya</taxon>
        <taxon>Ascomycota</taxon>
        <taxon>Pezizomycotina</taxon>
        <taxon>Sordariomycetes</taxon>
        <taxon>Hypocreomycetidae</taxon>
        <taxon>Hypocreales</taxon>
        <taxon>Nectriaceae</taxon>
        <taxon>Fusarium</taxon>
        <taxon>Fusarium nisikadoi species complex</taxon>
    </lineage>
</organism>
<dbReference type="AlphaFoldDB" id="A0A8H4WYP6"/>
<feature type="chain" id="PRO_5034707047" evidence="2">
    <location>
        <begin position="24"/>
        <end position="268"/>
    </location>
</feature>
<reference evidence="3" key="2">
    <citation type="submission" date="2020-05" db="EMBL/GenBank/DDBJ databases">
        <authorList>
            <person name="Kim H.-S."/>
            <person name="Proctor R.H."/>
            <person name="Brown D.W."/>
        </authorList>
    </citation>
    <scope>NUCLEOTIDE SEQUENCE</scope>
    <source>
        <strain evidence="3">NRRL 45417</strain>
    </source>
</reference>
<accession>A0A8H4WYP6</accession>
<proteinExistence type="predicted"/>
<reference evidence="3" key="1">
    <citation type="journal article" date="2020" name="BMC Genomics">
        <title>Correction to: Identification and distribution of gene clusters required for synthesis of sphingolipid metabolism inhibitors in diverse species of the filamentous fungus Fusarium.</title>
        <authorList>
            <person name="Kim H.S."/>
            <person name="Lohmar J.M."/>
            <person name="Busman M."/>
            <person name="Brown D.W."/>
            <person name="Naumann T.A."/>
            <person name="Divon H.H."/>
            <person name="Lysoe E."/>
            <person name="Uhlig S."/>
            <person name="Proctor R.H."/>
        </authorList>
    </citation>
    <scope>NUCLEOTIDE SEQUENCE</scope>
    <source>
        <strain evidence="3">NRRL 45417</strain>
    </source>
</reference>
<keyword evidence="4" id="KW-1185">Reference proteome</keyword>
<sequence>MLTNRLLQLVLLAVASLPRLVAAGADPAAAYGSVVQQQPLSPSSMVANASSTVEGELLLEECDPTISICGTTADVKIIRTHNSTSYVTKTKKHIVTTVGQCRDTTVYVEPTPLTVTVRVNTTITQEFVPIVNITSITTSWVSHNKISQCIIKRTSTGLAHGPGHGSALPPHSDPSQQPPPAAGSEGNYNSGQPAPSIPPAGASSAQGSENQSSAPSSSSQTSSSDAESAYGDAYGSASGSGSQTSGASGASDASSSTSSSSSRSSAWF</sequence>
<dbReference type="Proteomes" id="UP000604273">
    <property type="component" value="Unassembled WGS sequence"/>
</dbReference>
<name>A0A8H4WYP6_9HYPO</name>
<evidence type="ECO:0000313" key="4">
    <source>
        <dbReference type="Proteomes" id="UP000604273"/>
    </source>
</evidence>
<keyword evidence="2" id="KW-0732">Signal</keyword>
<protein>
    <submittedName>
        <fullName evidence="3">Uncharacterized protein</fullName>
    </submittedName>
</protein>
<evidence type="ECO:0000313" key="3">
    <source>
        <dbReference type="EMBL" id="KAF4955698.1"/>
    </source>
</evidence>
<feature type="region of interest" description="Disordered" evidence="1">
    <location>
        <begin position="157"/>
        <end position="268"/>
    </location>
</feature>
<evidence type="ECO:0000256" key="2">
    <source>
        <dbReference type="SAM" id="SignalP"/>
    </source>
</evidence>
<dbReference type="EMBL" id="JABFAI010000095">
    <property type="protein sequence ID" value="KAF4955698.1"/>
    <property type="molecule type" value="Genomic_DNA"/>
</dbReference>
<feature type="signal peptide" evidence="2">
    <location>
        <begin position="1"/>
        <end position="23"/>
    </location>
</feature>